<gene>
    <name evidence="3" type="ORF">RQP50_05930</name>
</gene>
<feature type="domain" description="DUF5704" evidence="2">
    <location>
        <begin position="471"/>
        <end position="660"/>
    </location>
</feature>
<evidence type="ECO:0000259" key="2">
    <source>
        <dbReference type="Pfam" id="PF18964"/>
    </source>
</evidence>
<name>A0AAJ2N319_9BACL</name>
<evidence type="ECO:0000313" key="4">
    <source>
        <dbReference type="Proteomes" id="UP001250538"/>
    </source>
</evidence>
<dbReference type="Pfam" id="PF18964">
    <property type="entry name" value="DUF5704"/>
    <property type="match status" value="1"/>
</dbReference>
<evidence type="ECO:0000256" key="1">
    <source>
        <dbReference type="SAM" id="MobiDB-lite"/>
    </source>
</evidence>
<dbReference type="Proteomes" id="UP001250538">
    <property type="component" value="Unassembled WGS sequence"/>
</dbReference>
<dbReference type="SUPFAM" id="SSF49373">
    <property type="entry name" value="Invasin/intimin cell-adhesion fragments"/>
    <property type="match status" value="1"/>
</dbReference>
<comment type="caution">
    <text evidence="3">The sequence shown here is derived from an EMBL/GenBank/DDBJ whole genome shotgun (WGS) entry which is preliminary data.</text>
</comment>
<reference evidence="4" key="1">
    <citation type="submission" date="2023-09" db="EMBL/GenBank/DDBJ databases">
        <title>Paenibacillus sp. chi10 Genome sequencing and assembly.</title>
        <authorList>
            <person name="Kim I."/>
        </authorList>
    </citation>
    <scope>NUCLEOTIDE SEQUENCE [LARGE SCALE GENOMIC DNA]</scope>
    <source>
        <strain evidence="4">chi10</strain>
    </source>
</reference>
<evidence type="ECO:0000313" key="3">
    <source>
        <dbReference type="EMBL" id="MDT8975777.1"/>
    </source>
</evidence>
<sequence>MKNIKMISVALIVVLFADFYLSLFPISQVHAKGEIAEEINYEFSSSNDDYEFGGYLFSANSSLETKPIVVPAKPGKVIKKLEWVDKETRQAIRSINGFTIGKTNYDVTDGLKDALQGAKMKVASKDNSNYGGVYYWDRWSINDPANWDGKHWRAGAGRVSVPDSRGCDANVPTENIRGHYLPKYPGCTDPFLEADIPRTKPFTIDEPSDQLNLTWIKTGAISKELKDVTAANVLVDFATKINDIHGIGGNTDSSTLGGKVARLADLDLITIYFEQTFNNDTYNKYWANPGAKQVWYFSKFFVDFNSVTYRYKDKLLIATYADGTSGLEITGNKCVAPGGTTQLVAKLTKVDGTTWELKNHAKLKWTSSNASVMTINNSGLVTAVASTGTSSITAHFADSTQALDEKADFSMTVGTGNSCNDDNSGGNPGGGTGQCKYTIAAPSSGSSVTGNKMNPDVTGMIKADNRGNEIFDVLRGIPTSENLYANVFANQYLFQHTFAQMSGKVNYQCQVEVTYALEWKQKQPDVCTTNKQGQRVCTPQPDLTMRDTESKTYSFSFQRDYSYWQINNIEVYGIQRASLNNYALPNGTVTLQPSGYSAPSLSTDHNLDVSAHVKPKDSGTISFTPATVPGMYTRPSVPNDESQLKSRAESQTGEPEVRNDLVSFNGTTIMSNSWTTKHGTTPGSIPSPTIIGQNVLYRSGMLISSKLVNAANTPSSGAIYYNLVPGNINGGSDKQFPINGINTVTVHTPVVNYSSITDDREHNQKTTPNYNRAALILDRPFTVRMPTSGQHVNYPGYGDRDYAKYFRMKQVWFPFDVYTADRSRFIPKRTWTDIPVNQLDTTFFLPVWVDEGDYSVLYRTIAENAPDSFTHQPTANTNWENHVATHEIAVEVIGRVYDFHVTDIMDFNWETVFRKQKGSSEPTGNSYWVGRKGIDGEARGNAFPYELPVRKGSHPDSSYKNVAVKTGYAFKFDLKTKGNMFGSGDGIHLKPTFYFTDSKGQKRQEVDVYYHTDERKFIRIGSAEDKVRRSMELNARLRNVPEQRILDAAGAFYELFASSISTSRQAYIEEWARAAKKPTTIGSYSDLFLPYHVRTFMGPTSVPTGVSEARAFSSIQQWYGEYNLPAKLYIVPKGFDLSKQFSFNDKAPFFLRDGFLIVNVDIETVRDGQKGKSHLQYIQAPLTNQWKREGSRPQFTDPYGVTFQLKDGDVMFYRADQSSVDDFGVTGTH</sequence>
<dbReference type="Gene3D" id="2.60.40.1080">
    <property type="match status" value="1"/>
</dbReference>
<accession>A0AAJ2N319</accession>
<dbReference type="AlphaFoldDB" id="A0AAJ2N319"/>
<dbReference type="InterPro" id="IPR043759">
    <property type="entry name" value="DUF5704"/>
</dbReference>
<dbReference type="RefSeq" id="WP_315743953.1">
    <property type="nucleotide sequence ID" value="NZ_JAVYAA010000001.1"/>
</dbReference>
<dbReference type="EMBL" id="JAVYAA010000001">
    <property type="protein sequence ID" value="MDT8975777.1"/>
    <property type="molecule type" value="Genomic_DNA"/>
</dbReference>
<organism evidence="3 4">
    <name type="scientific">Paenibacillus suaedae</name>
    <dbReference type="NCBI Taxonomy" id="3077233"/>
    <lineage>
        <taxon>Bacteria</taxon>
        <taxon>Bacillati</taxon>
        <taxon>Bacillota</taxon>
        <taxon>Bacilli</taxon>
        <taxon>Bacillales</taxon>
        <taxon>Paenibacillaceae</taxon>
        <taxon>Paenibacillus</taxon>
    </lineage>
</organism>
<feature type="region of interest" description="Disordered" evidence="1">
    <location>
        <begin position="626"/>
        <end position="659"/>
    </location>
</feature>
<keyword evidence="4" id="KW-1185">Reference proteome</keyword>
<proteinExistence type="predicted"/>
<protein>
    <submittedName>
        <fullName evidence="3">DUF5704 domain-containing protein</fullName>
    </submittedName>
</protein>
<dbReference type="InterPro" id="IPR008964">
    <property type="entry name" value="Invasin/intimin_cell_adhesion"/>
</dbReference>